<proteinExistence type="predicted"/>
<evidence type="ECO:0000313" key="2">
    <source>
        <dbReference type="Proteomes" id="UP000887013"/>
    </source>
</evidence>
<dbReference type="OrthoDB" id="5987340at2759"/>
<evidence type="ECO:0000313" key="1">
    <source>
        <dbReference type="EMBL" id="GFT26898.1"/>
    </source>
</evidence>
<organism evidence="1 2">
    <name type="scientific">Nephila pilipes</name>
    <name type="common">Giant wood spider</name>
    <name type="synonym">Nephila maculata</name>
    <dbReference type="NCBI Taxonomy" id="299642"/>
    <lineage>
        <taxon>Eukaryota</taxon>
        <taxon>Metazoa</taxon>
        <taxon>Ecdysozoa</taxon>
        <taxon>Arthropoda</taxon>
        <taxon>Chelicerata</taxon>
        <taxon>Arachnida</taxon>
        <taxon>Araneae</taxon>
        <taxon>Araneomorphae</taxon>
        <taxon>Entelegynae</taxon>
        <taxon>Araneoidea</taxon>
        <taxon>Nephilidae</taxon>
        <taxon>Nephila</taxon>
    </lineage>
</organism>
<dbReference type="PANTHER" id="PTHR22955:SF77">
    <property type="entry name" value="ASPARTIC PUTATIVE DOMAIN-CONTAINING PROTEIN-RELATED"/>
    <property type="match status" value="1"/>
</dbReference>
<keyword evidence="2" id="KW-1185">Reference proteome</keyword>
<gene>
    <name evidence="1" type="primary">AVEN_250147_1</name>
    <name evidence="1" type="ORF">NPIL_148441</name>
</gene>
<accession>A0A8X6TL53</accession>
<name>A0A8X6TL53_NEPPI</name>
<dbReference type="Proteomes" id="UP000887013">
    <property type="component" value="Unassembled WGS sequence"/>
</dbReference>
<dbReference type="EMBL" id="BMAW01106967">
    <property type="protein sequence ID" value="GFT26898.1"/>
    <property type="molecule type" value="Genomic_DNA"/>
</dbReference>
<dbReference type="PANTHER" id="PTHR22955">
    <property type="entry name" value="RETROTRANSPOSON"/>
    <property type="match status" value="1"/>
</dbReference>
<dbReference type="AlphaFoldDB" id="A0A8X6TL53"/>
<comment type="caution">
    <text evidence="1">The sequence shown here is derived from an EMBL/GenBank/DDBJ whole genome shotgun (WGS) entry which is preliminary data.</text>
</comment>
<sequence>MFLRTDSQIAFHWLRGSSKIWKSFIANRVAQVQVLTLPECWDHCSGSDNPADLTTRGESGWKILSSSLWWSELAWLSRPVHLWPCQDLKYSL</sequence>
<protein>
    <submittedName>
        <fullName evidence="1">Uncharacterized protein</fullName>
    </submittedName>
</protein>
<reference evidence="1" key="1">
    <citation type="submission" date="2020-08" db="EMBL/GenBank/DDBJ databases">
        <title>Multicomponent nature underlies the extraordinary mechanical properties of spider dragline silk.</title>
        <authorList>
            <person name="Kono N."/>
            <person name="Nakamura H."/>
            <person name="Mori M."/>
            <person name="Yoshida Y."/>
            <person name="Ohtoshi R."/>
            <person name="Malay A.D."/>
            <person name="Moran D.A.P."/>
            <person name="Tomita M."/>
            <person name="Numata K."/>
            <person name="Arakawa K."/>
        </authorList>
    </citation>
    <scope>NUCLEOTIDE SEQUENCE</scope>
</reference>